<evidence type="ECO:0000256" key="1">
    <source>
        <dbReference type="SAM" id="MobiDB-lite"/>
    </source>
</evidence>
<feature type="compositionally biased region" description="Basic and acidic residues" evidence="1">
    <location>
        <begin position="296"/>
        <end position="308"/>
    </location>
</feature>
<dbReference type="AlphaFoldDB" id="A0A7W7T001"/>
<name>A0A7W7T001_9PSEU</name>
<feature type="region of interest" description="Disordered" evidence="1">
    <location>
        <begin position="188"/>
        <end position="405"/>
    </location>
</feature>
<comment type="caution">
    <text evidence="2">The sequence shown here is derived from an EMBL/GenBank/DDBJ whole genome shotgun (WGS) entry which is preliminary data.</text>
</comment>
<evidence type="ECO:0000313" key="2">
    <source>
        <dbReference type="EMBL" id="MBB4964087.1"/>
    </source>
</evidence>
<keyword evidence="3" id="KW-1185">Reference proteome</keyword>
<sequence length="449" mass="49068">MRIDPNTLSQLFPHGVAKTADLITLGLPSEKVLGRWPELLPGVVLLTRKPPNRPQRMQAALRYAGANAVVTGVDALHLHGIRSAPPTAGPVHVLTTRMPPPTRDLKVSTTRDVSPVLLQGFRTAPLHRAMADATHGIRTIQDLVTVLSEILRLHPNIGPRLRASFRGASPESRYVLAAMIFRHRNSFTRSQDGGRAKPDTALSPGGPDRPSDADLCAGPTHHGSTAPHSTEVTGATGRRSTDGTHRSVPESPSPDGQESGRDTPRRIRMVISRRAAPSGRRRFSSTAHRPAVMTFRHPDGKTVHRSADAPRQATLAKRTMTSVDTTTTEQLDAQTRRPGTARRRRRRSSTRRRDAAASRQPSSASTDQQTGHKATRKGLFRGGHQSTDASRRMATDSSYPMPPPSSPLARYWQGLYLFRAVTNAAERRTHRTRRRRASHPTTIPPAAAA</sequence>
<gene>
    <name evidence="2" type="ORF">F4559_001446</name>
</gene>
<reference evidence="2 3" key="1">
    <citation type="submission" date="2020-08" db="EMBL/GenBank/DDBJ databases">
        <title>Sequencing the genomes of 1000 actinobacteria strains.</title>
        <authorList>
            <person name="Klenk H.-P."/>
        </authorList>
    </citation>
    <scope>NUCLEOTIDE SEQUENCE [LARGE SCALE GENOMIC DNA]</scope>
    <source>
        <strain evidence="2 3">DSM 45084</strain>
    </source>
</reference>
<evidence type="ECO:0000313" key="3">
    <source>
        <dbReference type="Proteomes" id="UP000542674"/>
    </source>
</evidence>
<organism evidence="2 3">
    <name type="scientific">Saccharothrix violaceirubra</name>
    <dbReference type="NCBI Taxonomy" id="413306"/>
    <lineage>
        <taxon>Bacteria</taxon>
        <taxon>Bacillati</taxon>
        <taxon>Actinomycetota</taxon>
        <taxon>Actinomycetes</taxon>
        <taxon>Pseudonocardiales</taxon>
        <taxon>Pseudonocardiaceae</taxon>
        <taxon>Saccharothrix</taxon>
    </lineage>
</organism>
<dbReference type="EMBL" id="JACHJS010000001">
    <property type="protein sequence ID" value="MBB4964087.1"/>
    <property type="molecule type" value="Genomic_DNA"/>
</dbReference>
<feature type="compositionally biased region" description="Polar residues" evidence="1">
    <location>
        <begin position="360"/>
        <end position="372"/>
    </location>
</feature>
<feature type="compositionally biased region" description="Basic and acidic residues" evidence="1">
    <location>
        <begin position="239"/>
        <end position="248"/>
    </location>
</feature>
<protein>
    <submittedName>
        <fullName evidence="2">Uncharacterized protein</fullName>
    </submittedName>
</protein>
<feature type="compositionally biased region" description="Basic residues" evidence="1">
    <location>
        <begin position="428"/>
        <end position="438"/>
    </location>
</feature>
<feature type="compositionally biased region" description="Basic residues" evidence="1">
    <location>
        <begin position="339"/>
        <end position="350"/>
    </location>
</feature>
<dbReference type="Proteomes" id="UP000542674">
    <property type="component" value="Unassembled WGS sequence"/>
</dbReference>
<proteinExistence type="predicted"/>
<accession>A0A7W7T001</accession>
<feature type="compositionally biased region" description="Polar residues" evidence="1">
    <location>
        <begin position="319"/>
        <end position="333"/>
    </location>
</feature>
<dbReference type="RefSeq" id="WP_184666884.1">
    <property type="nucleotide sequence ID" value="NZ_BAABAI010000003.1"/>
</dbReference>
<feature type="compositionally biased region" description="Polar residues" evidence="1">
    <location>
        <begin position="222"/>
        <end position="233"/>
    </location>
</feature>
<feature type="region of interest" description="Disordered" evidence="1">
    <location>
        <begin position="426"/>
        <end position="449"/>
    </location>
</feature>